<feature type="domain" description="Protein CR006 P-loop" evidence="2">
    <location>
        <begin position="15"/>
        <end position="706"/>
    </location>
</feature>
<dbReference type="Pfam" id="PF13166">
    <property type="entry name" value="AAA_13"/>
    <property type="match status" value="1"/>
</dbReference>
<evidence type="ECO:0000256" key="1">
    <source>
        <dbReference type="SAM" id="Coils"/>
    </source>
</evidence>
<sequence>MITELHIENVTSYKKSSKLSPVNKVCLIYGLNGTGKSTISNYLYNPSLKEYKDCRLNKKYECEILVYNQQFLNDYFFEEDGLKGIFTLSKENKNILQKIKQETTKLEKLEEDKETIDEKLVDIQARLNSQKENATNNVWKIKTNYSGGDRVLEYCLDGLKRTEKLFDHIKSIALPSQKPEDTIEKLKNEVSSIQGDNAVRIPRLNEFSFSGSNIEKNDLFEKIIVGSQEGSVAEFINKLGNIDWVRTGLGYIPEEVYENAAECPFCQENTVTQELLNSIKNVFDLSYENDVAALKKLKASYQEAAEELVFGNIDDLIVTTSEISKQWRLAVEQLKSIHIENTLLIENKLNNPSTPIELKSSDNAIFQINDAISKLDSLIVSHNNKLENKSNSLNEIKARFWRLMRWEYDQTLSTYEAEKIKLQREESGIMTDQSNKVVEISTANRNISTFRKQTVNIEEAIDNINNALLEIGVVGFSVVKYGENLYRVARSDTDSDAFHSLSEGEKTVISFLYFIELCKGEKAAESSPKKKVVAIDDPISSLSHLYIFNIGQLIKKIFFNSNLCEQVIVLTHSLYFFYELTHTNKEKRNATQNLYRIIKNSSGSSIVSMKYEEIQNDYQTYWSMIKDESTPPALIANCMRNIIEYFFSFVQKKDFNDVFQKPALSADRFKAFYRYMNRESHSLGQNIFDIKEFDYEVFKDGLRLIFDECGYIEHYNAMMK</sequence>
<dbReference type="RefSeq" id="WP_106373280.1">
    <property type="nucleotide sequence ID" value="NZ_PVTK01000001.1"/>
</dbReference>
<dbReference type="InterPro" id="IPR026866">
    <property type="entry name" value="CR006_AAA"/>
</dbReference>
<dbReference type="AlphaFoldDB" id="A0A2T0V7X8"/>
<dbReference type="Proteomes" id="UP000237647">
    <property type="component" value="Unassembled WGS sequence"/>
</dbReference>
<name>A0A2T0V7X8_9GAMM</name>
<feature type="coiled-coil region" evidence="1">
    <location>
        <begin position="92"/>
        <end position="133"/>
    </location>
</feature>
<dbReference type="OrthoDB" id="9795565at2"/>
<accession>A0A2T0V7X8</accession>
<proteinExistence type="predicted"/>
<dbReference type="InterPro" id="IPR027417">
    <property type="entry name" value="P-loop_NTPase"/>
</dbReference>
<evidence type="ECO:0000313" key="3">
    <source>
        <dbReference type="EMBL" id="PRY66295.1"/>
    </source>
</evidence>
<keyword evidence="1" id="KW-0175">Coiled coil</keyword>
<organism evidence="3 4">
    <name type="scientific">Vreelandella songnenensis</name>
    <dbReference type="NCBI Taxonomy" id="1176243"/>
    <lineage>
        <taxon>Bacteria</taxon>
        <taxon>Pseudomonadati</taxon>
        <taxon>Pseudomonadota</taxon>
        <taxon>Gammaproteobacteria</taxon>
        <taxon>Oceanospirillales</taxon>
        <taxon>Halomonadaceae</taxon>
        <taxon>Vreelandella</taxon>
    </lineage>
</organism>
<reference evidence="3 4" key="1">
    <citation type="submission" date="2018-03" db="EMBL/GenBank/DDBJ databases">
        <title>Genomic Encyclopedia of Type Strains, Phase III (KMG-III): the genomes of soil and plant-associated and newly described type strains.</title>
        <authorList>
            <person name="Whitman W."/>
        </authorList>
    </citation>
    <scope>NUCLEOTIDE SEQUENCE [LARGE SCALE GENOMIC DNA]</scope>
    <source>
        <strain evidence="3 4">CGMCC 1.12152</strain>
    </source>
</reference>
<keyword evidence="4" id="KW-1185">Reference proteome</keyword>
<protein>
    <submittedName>
        <fullName evidence="3">Wobble nucleotide-excising tRNase</fullName>
    </submittedName>
</protein>
<evidence type="ECO:0000259" key="2">
    <source>
        <dbReference type="Pfam" id="PF13166"/>
    </source>
</evidence>
<dbReference type="SUPFAM" id="SSF52540">
    <property type="entry name" value="P-loop containing nucleoside triphosphate hydrolases"/>
    <property type="match status" value="1"/>
</dbReference>
<gene>
    <name evidence="3" type="ORF">B0H98_101273</name>
</gene>
<comment type="caution">
    <text evidence="3">The sequence shown here is derived from an EMBL/GenBank/DDBJ whole genome shotgun (WGS) entry which is preliminary data.</text>
</comment>
<dbReference type="Gene3D" id="3.40.50.300">
    <property type="entry name" value="P-loop containing nucleotide triphosphate hydrolases"/>
    <property type="match status" value="1"/>
</dbReference>
<evidence type="ECO:0000313" key="4">
    <source>
        <dbReference type="Proteomes" id="UP000237647"/>
    </source>
</evidence>
<dbReference type="EMBL" id="PVTK01000001">
    <property type="protein sequence ID" value="PRY66295.1"/>
    <property type="molecule type" value="Genomic_DNA"/>
</dbReference>